<comment type="subcellular location">
    <subcellularLocation>
        <location evidence="1">Membrane</location>
        <topology evidence="1">Multi-pass membrane protein</topology>
    </subcellularLocation>
</comment>
<evidence type="ECO:0000256" key="6">
    <source>
        <dbReference type="ARBA" id="ARBA00023136"/>
    </source>
</evidence>
<dbReference type="STRING" id="1051890.A0A3N4LH73"/>
<evidence type="ECO:0000256" key="2">
    <source>
        <dbReference type="ARBA" id="ARBA00007779"/>
    </source>
</evidence>
<feature type="transmembrane region" description="Helical" evidence="8">
    <location>
        <begin position="111"/>
        <end position="130"/>
    </location>
</feature>
<dbReference type="Pfam" id="PF13967">
    <property type="entry name" value="RSN1_TM"/>
    <property type="match status" value="1"/>
</dbReference>
<feature type="transmembrane region" description="Helical" evidence="8">
    <location>
        <begin position="677"/>
        <end position="694"/>
    </location>
</feature>
<evidence type="ECO:0000256" key="7">
    <source>
        <dbReference type="SAM" id="MobiDB-lite"/>
    </source>
</evidence>
<dbReference type="Proteomes" id="UP000267821">
    <property type="component" value="Unassembled WGS sequence"/>
</dbReference>
<dbReference type="GO" id="GO:0005227">
    <property type="term" value="F:calcium-activated cation channel activity"/>
    <property type="evidence" value="ECO:0007669"/>
    <property type="project" value="InterPro"/>
</dbReference>
<keyword evidence="5 8" id="KW-1133">Transmembrane helix</keyword>
<evidence type="ECO:0000256" key="3">
    <source>
        <dbReference type="ARBA" id="ARBA00022448"/>
    </source>
</evidence>
<accession>A0A3N4LH73</accession>
<evidence type="ECO:0000313" key="13">
    <source>
        <dbReference type="Proteomes" id="UP000267821"/>
    </source>
</evidence>
<evidence type="ECO:0000313" key="12">
    <source>
        <dbReference type="EMBL" id="RPB21058.1"/>
    </source>
</evidence>
<name>A0A3N4LH73_9PEZI</name>
<dbReference type="Pfam" id="PF14703">
    <property type="entry name" value="PHM7_cyt"/>
    <property type="match status" value="1"/>
</dbReference>
<dbReference type="EMBL" id="ML121564">
    <property type="protein sequence ID" value="RPB21058.1"/>
    <property type="molecule type" value="Genomic_DNA"/>
</dbReference>
<feature type="region of interest" description="Disordered" evidence="7">
    <location>
        <begin position="1007"/>
        <end position="1026"/>
    </location>
</feature>
<dbReference type="AlphaFoldDB" id="A0A3N4LH73"/>
<dbReference type="InterPro" id="IPR027815">
    <property type="entry name" value="CSC1/OSCA1-like_cyt"/>
</dbReference>
<feature type="transmembrane region" description="Helical" evidence="8">
    <location>
        <begin position="429"/>
        <end position="452"/>
    </location>
</feature>
<dbReference type="PANTHER" id="PTHR13018">
    <property type="entry name" value="PROBABLE MEMBRANE PROTEIN DUF221-RELATED"/>
    <property type="match status" value="1"/>
</dbReference>
<dbReference type="InterPro" id="IPR045122">
    <property type="entry name" value="Csc1-like"/>
</dbReference>
<evidence type="ECO:0000256" key="4">
    <source>
        <dbReference type="ARBA" id="ARBA00022692"/>
    </source>
</evidence>
<feature type="compositionally biased region" description="Polar residues" evidence="7">
    <location>
        <begin position="891"/>
        <end position="928"/>
    </location>
</feature>
<dbReference type="Pfam" id="PF02714">
    <property type="entry name" value="RSN1_7TM"/>
    <property type="match status" value="1"/>
</dbReference>
<organism evidence="12 13">
    <name type="scientific">Terfezia boudieri ATCC MYA-4762</name>
    <dbReference type="NCBI Taxonomy" id="1051890"/>
    <lineage>
        <taxon>Eukaryota</taxon>
        <taxon>Fungi</taxon>
        <taxon>Dikarya</taxon>
        <taxon>Ascomycota</taxon>
        <taxon>Pezizomycotina</taxon>
        <taxon>Pezizomycetes</taxon>
        <taxon>Pezizales</taxon>
        <taxon>Pezizaceae</taxon>
        <taxon>Terfezia</taxon>
    </lineage>
</organism>
<gene>
    <name evidence="12" type="ORF">L211DRAFT_890590</name>
</gene>
<feature type="transmembrane region" description="Helical" evidence="8">
    <location>
        <begin position="594"/>
        <end position="621"/>
    </location>
</feature>
<evidence type="ECO:0000256" key="1">
    <source>
        <dbReference type="ARBA" id="ARBA00004141"/>
    </source>
</evidence>
<feature type="compositionally biased region" description="Basic and acidic residues" evidence="7">
    <location>
        <begin position="881"/>
        <end position="890"/>
    </location>
</feature>
<evidence type="ECO:0000256" key="5">
    <source>
        <dbReference type="ARBA" id="ARBA00022989"/>
    </source>
</evidence>
<feature type="compositionally biased region" description="Gly residues" evidence="7">
    <location>
        <begin position="869"/>
        <end position="878"/>
    </location>
</feature>
<feature type="transmembrane region" description="Helical" evidence="8">
    <location>
        <begin position="652"/>
        <end position="671"/>
    </location>
</feature>
<sequence>MGQSELQKFLDLVSDPYRDQFNQQSILASIASSLATSAIIFLAWCLIRPHNSIVYAPKLRHLDEKHAPPRMEPGLFAWWKPLWNTKEQDLVDKIGVDATLFLRVLKMCRNIMGILGLLGVVLVIPVNVLISKKNSWAGAPTDPLILMTPSMVWGQAIWSQVVVAWVFDAIIVYMLWVNYKAVAKLRQGYFESPEYQVALSSRTLMVTDVPASHRSDEGLQRILSGITAPSNGDENCVIGRAVKDLPGLIKQHSEAVYELEEVLAKYLKNPNSLPASRPTCKPQRHDKSIPKGMKVDAIDYLYHRIDGLEKKIYHIRDTVDSRDAEKYGFISYPTISQAHVAAKAVGRKHIKGTTIQLAPKPQDLIWENLESSKKHRRWNAMIGNLLFGLLSIGFVVPNAFIAVFLSDISRIAEFWPAFRHNFYGYPKEWAFVQGFLTPVVTSIIYLLLPIVMRRLSKWQGDLKKTSRERHVTHKLYAFFIFNNLIIFSIFSTLWELVARIVGELEKQGNEEKEVWKVIQEYKVATQLTTAIFKVSPFWMMYLLQRNMGAVLDLAQVVSLLWGTFARKWLCPTPRQIIEHTAPPTFDYATYYNYFLFYFTIALTFATLQPLMLVIAFLYFLVDSWLKKYLLMYVFVTKIESGGAFWRLLFNRFLFATIFSNAVVAIVVWVQYDASMAWAWVIPLPFLLMGFKIYCKKTFDDSMHYHTKTGERDSIIAAAGGLGLGKDHRRSEKLRTRFGHPALYRPLLHPMVRANAQRVLAEVYQGRTNSDMGDQRRTVYGEIDLDAMERGRPGKKVGGPAGGATVQFVEDGDMDFSKWKHKPGFAEEGAEILSLRGSTYGGSGWMTPTLGVGGFRGVGDGVDSGRSSLEGGGDMGYHGVGKRHDFGERTRPQSPLSSGFTSVGYQNLPVYTSSTGVSRSPSPNPSQIGASLLPAPHPHSPQDMYLQPLPPRDARPLHMRPSHSPGMLASGGESDAHSVHSHISGESMSENLLAGGAQQYQYQCTPQSYQGQGRGGGMMSIGRKGAE</sequence>
<keyword evidence="3" id="KW-0813">Transport</keyword>
<dbReference type="GO" id="GO:0005886">
    <property type="term" value="C:plasma membrane"/>
    <property type="evidence" value="ECO:0007669"/>
    <property type="project" value="TreeGrafter"/>
</dbReference>
<reference evidence="12 13" key="1">
    <citation type="journal article" date="2018" name="Nat. Ecol. Evol.">
        <title>Pezizomycetes genomes reveal the molecular basis of ectomycorrhizal truffle lifestyle.</title>
        <authorList>
            <person name="Murat C."/>
            <person name="Payen T."/>
            <person name="Noel B."/>
            <person name="Kuo A."/>
            <person name="Morin E."/>
            <person name="Chen J."/>
            <person name="Kohler A."/>
            <person name="Krizsan K."/>
            <person name="Balestrini R."/>
            <person name="Da Silva C."/>
            <person name="Montanini B."/>
            <person name="Hainaut M."/>
            <person name="Levati E."/>
            <person name="Barry K.W."/>
            <person name="Belfiori B."/>
            <person name="Cichocki N."/>
            <person name="Clum A."/>
            <person name="Dockter R.B."/>
            <person name="Fauchery L."/>
            <person name="Guy J."/>
            <person name="Iotti M."/>
            <person name="Le Tacon F."/>
            <person name="Lindquist E.A."/>
            <person name="Lipzen A."/>
            <person name="Malagnac F."/>
            <person name="Mello A."/>
            <person name="Molinier V."/>
            <person name="Miyauchi S."/>
            <person name="Poulain J."/>
            <person name="Riccioni C."/>
            <person name="Rubini A."/>
            <person name="Sitrit Y."/>
            <person name="Splivallo R."/>
            <person name="Traeger S."/>
            <person name="Wang M."/>
            <person name="Zifcakova L."/>
            <person name="Wipf D."/>
            <person name="Zambonelli A."/>
            <person name="Paolocci F."/>
            <person name="Nowrousian M."/>
            <person name="Ottonello S."/>
            <person name="Baldrian P."/>
            <person name="Spatafora J.W."/>
            <person name="Henrissat B."/>
            <person name="Nagy L.G."/>
            <person name="Aury J.M."/>
            <person name="Wincker P."/>
            <person name="Grigoriev I.V."/>
            <person name="Bonfante P."/>
            <person name="Martin F.M."/>
        </authorList>
    </citation>
    <scope>NUCLEOTIDE SEQUENCE [LARGE SCALE GENOMIC DNA]</scope>
    <source>
        <strain evidence="12 13">ATCC MYA-4762</strain>
    </source>
</reference>
<dbReference type="InParanoid" id="A0A3N4LH73"/>
<dbReference type="InterPro" id="IPR003864">
    <property type="entry name" value="CSC1/OSCA1-like_7TM"/>
</dbReference>
<evidence type="ECO:0000256" key="8">
    <source>
        <dbReference type="SAM" id="Phobius"/>
    </source>
</evidence>
<keyword evidence="6 8" id="KW-0472">Membrane</keyword>
<dbReference type="InterPro" id="IPR032880">
    <property type="entry name" value="CSC1/OSCA1-like_N"/>
</dbReference>
<feature type="transmembrane region" description="Helical" evidence="8">
    <location>
        <begin position="473"/>
        <end position="494"/>
    </location>
</feature>
<feature type="domain" description="CSC1/OSCA1-like N-terminal transmembrane" evidence="10">
    <location>
        <begin position="26"/>
        <end position="176"/>
    </location>
</feature>
<dbReference type="OrthoDB" id="2150324at2759"/>
<dbReference type="PANTHER" id="PTHR13018:SF149">
    <property type="entry name" value="DOMAIN PROTEIN, PUTATIVE (AFU_ORTHOLOGUE AFUA_3G11660)-RELATED"/>
    <property type="match status" value="1"/>
</dbReference>
<comment type="similarity">
    <text evidence="2">Belongs to the CSC1 (TC 1.A.17) family.</text>
</comment>
<protein>
    <submittedName>
        <fullName evidence="12">DUF221-domain-containing protein</fullName>
    </submittedName>
</protein>
<keyword evidence="4 8" id="KW-0812">Transmembrane</keyword>
<feature type="transmembrane region" description="Helical" evidence="8">
    <location>
        <begin position="150"/>
        <end position="176"/>
    </location>
</feature>
<evidence type="ECO:0000259" key="9">
    <source>
        <dbReference type="Pfam" id="PF02714"/>
    </source>
</evidence>
<feature type="domain" description="CSC1/OSCA1-like 7TM region" evidence="9">
    <location>
        <begin position="380"/>
        <end position="664"/>
    </location>
</feature>
<feature type="region of interest" description="Disordered" evidence="7">
    <location>
        <begin position="864"/>
        <end position="984"/>
    </location>
</feature>
<evidence type="ECO:0000259" key="11">
    <source>
        <dbReference type="Pfam" id="PF14703"/>
    </source>
</evidence>
<proteinExistence type="inferred from homology"/>
<evidence type="ECO:0000259" key="10">
    <source>
        <dbReference type="Pfam" id="PF13967"/>
    </source>
</evidence>
<feature type="transmembrane region" description="Helical" evidence="8">
    <location>
        <begin position="382"/>
        <end position="405"/>
    </location>
</feature>
<keyword evidence="13" id="KW-1185">Reference proteome</keyword>
<feature type="transmembrane region" description="Helical" evidence="8">
    <location>
        <begin position="26"/>
        <end position="47"/>
    </location>
</feature>
<feature type="domain" description="CSC1/OSCA1-like cytosolic" evidence="11">
    <location>
        <begin position="201"/>
        <end position="368"/>
    </location>
</feature>